<dbReference type="CDD" id="cd01144">
    <property type="entry name" value="BtuF"/>
    <property type="match status" value="1"/>
</dbReference>
<dbReference type="InterPro" id="IPR002491">
    <property type="entry name" value="ABC_transptr_periplasmic_BD"/>
</dbReference>
<evidence type="ECO:0000256" key="2">
    <source>
        <dbReference type="SAM" id="SignalP"/>
    </source>
</evidence>
<keyword evidence="1 2" id="KW-0732">Signal</keyword>
<dbReference type="RefSeq" id="WP_368377287.1">
    <property type="nucleotide sequence ID" value="NZ_JBFRYB010000002.1"/>
</dbReference>
<dbReference type="EMBL" id="JBFRYB010000002">
    <property type="protein sequence ID" value="MEX1667176.1"/>
    <property type="molecule type" value="Genomic_DNA"/>
</dbReference>
<gene>
    <name evidence="4" type="ORF">AB4875_16895</name>
</gene>
<evidence type="ECO:0000256" key="1">
    <source>
        <dbReference type="ARBA" id="ARBA00022729"/>
    </source>
</evidence>
<comment type="caution">
    <text evidence="4">The sequence shown here is derived from an EMBL/GenBank/DDBJ whole genome shotgun (WGS) entry which is preliminary data.</text>
</comment>
<dbReference type="NCBIfam" id="NF038402">
    <property type="entry name" value="TroA_like"/>
    <property type="match status" value="1"/>
</dbReference>
<accession>A0ABV3TZZ4</accession>
<protein>
    <submittedName>
        <fullName evidence="4">Cobalamin-binding protein</fullName>
    </submittedName>
</protein>
<dbReference type="InterPro" id="IPR054828">
    <property type="entry name" value="Vit_B12_bind_prot"/>
</dbReference>
<name>A0ABV3TZZ4_9GAMM</name>
<feature type="signal peptide" evidence="2">
    <location>
        <begin position="1"/>
        <end position="25"/>
    </location>
</feature>
<feature type="chain" id="PRO_5045847340" evidence="2">
    <location>
        <begin position="26"/>
        <end position="297"/>
    </location>
</feature>
<keyword evidence="5" id="KW-1185">Reference proteome</keyword>
<dbReference type="Proteomes" id="UP001557484">
    <property type="component" value="Unassembled WGS sequence"/>
</dbReference>
<organism evidence="4 5">
    <name type="scientific">Zhongshania arctica</name>
    <dbReference type="NCBI Taxonomy" id="3238302"/>
    <lineage>
        <taxon>Bacteria</taxon>
        <taxon>Pseudomonadati</taxon>
        <taxon>Pseudomonadota</taxon>
        <taxon>Gammaproteobacteria</taxon>
        <taxon>Cellvibrionales</taxon>
        <taxon>Spongiibacteraceae</taxon>
        <taxon>Zhongshania</taxon>
    </lineage>
</organism>
<dbReference type="PANTHER" id="PTHR30535">
    <property type="entry name" value="VITAMIN B12-BINDING PROTEIN"/>
    <property type="match status" value="1"/>
</dbReference>
<dbReference type="PROSITE" id="PS50983">
    <property type="entry name" value="FE_B12_PBP"/>
    <property type="match status" value="1"/>
</dbReference>
<sequence length="297" mass="32221">MRRQQTNTIIGLLLAAILVCANAQADICVSDDSGAQLCIPKAAQRIIALSPGATELIYAAGAGDKLVAAVSFSDYPESAKALPRVGSYNRFDQEAILALKPDLLIGWLSGNPSEQLSQLQTLGMPIYLSELRTFEDIATSLERFGALAGTADTAKAAATEFRRGVTTLKARYSDAPAVGVFQQIWPKPLMTVNNEHIISEAIRICGGINVFGELPSLTPRIDSEAVLASDPETIIAGGMGEENRDWLTDWQRFRGLTAVRRNNLFFIPPSTIQRPSPRLLQGTTLLCEHLETARGRR</sequence>
<evidence type="ECO:0000313" key="5">
    <source>
        <dbReference type="Proteomes" id="UP001557484"/>
    </source>
</evidence>
<evidence type="ECO:0000313" key="4">
    <source>
        <dbReference type="EMBL" id="MEX1667176.1"/>
    </source>
</evidence>
<evidence type="ECO:0000259" key="3">
    <source>
        <dbReference type="PROSITE" id="PS50983"/>
    </source>
</evidence>
<reference evidence="4 5" key="1">
    <citation type="journal article" date="2011" name="Int. J. Syst. Evol. Microbiol.">
        <title>Zhongshania antarctica gen. nov., sp. nov. and Zhongshania guokunii sp. nov., gammaproteobacteria respectively isolated from coastal attached (fast) ice and surface seawater of the Antarctic.</title>
        <authorList>
            <person name="Li H.J."/>
            <person name="Zhang X.Y."/>
            <person name="Chen C.X."/>
            <person name="Zhang Y.J."/>
            <person name="Gao Z.M."/>
            <person name="Yu Y."/>
            <person name="Chen X.L."/>
            <person name="Chen B."/>
            <person name="Zhang Y.Z."/>
        </authorList>
    </citation>
    <scope>NUCLEOTIDE SEQUENCE [LARGE SCALE GENOMIC DNA]</scope>
    <source>
        <strain evidence="4 5">R06B22</strain>
    </source>
</reference>
<proteinExistence type="predicted"/>
<dbReference type="PANTHER" id="PTHR30535:SF34">
    <property type="entry name" value="MOLYBDATE-BINDING PROTEIN MOLA"/>
    <property type="match status" value="1"/>
</dbReference>
<dbReference type="InterPro" id="IPR050902">
    <property type="entry name" value="ABC_Transporter_SBP"/>
</dbReference>
<dbReference type="SUPFAM" id="SSF53807">
    <property type="entry name" value="Helical backbone' metal receptor"/>
    <property type="match status" value="1"/>
</dbReference>
<dbReference type="Gene3D" id="3.40.50.1980">
    <property type="entry name" value="Nitrogenase molybdenum iron protein domain"/>
    <property type="match status" value="2"/>
</dbReference>
<feature type="domain" description="Fe/B12 periplasmic-binding" evidence="3">
    <location>
        <begin position="45"/>
        <end position="294"/>
    </location>
</feature>
<dbReference type="Pfam" id="PF01497">
    <property type="entry name" value="Peripla_BP_2"/>
    <property type="match status" value="1"/>
</dbReference>